<sequence>MVKALKVQCVKYKNDKESAELKLQQTENRLEQFKIKEANETKIMEDMVAQVEENLLATKKRAQNAENQVEQLKNDISLLRSTGSNNPEIQELRYRLQDAKEKGKMVTHLLYQASNDADMNIKNLMRGIETLQNISGILTSIDKISTMPN</sequence>
<evidence type="ECO:0000256" key="2">
    <source>
        <dbReference type="ARBA" id="ARBA00023054"/>
    </source>
</evidence>
<dbReference type="InParanoid" id="F0ZJL3"/>
<dbReference type="OrthoDB" id="6499155at2759"/>
<reference evidence="5" key="1">
    <citation type="journal article" date="2011" name="Genome Biol.">
        <title>Comparative genomics of the social amoebae Dictyostelium discoideum and Dictyostelium purpureum.</title>
        <authorList>
            <consortium name="US DOE Joint Genome Institute (JGI-PGF)"/>
            <person name="Sucgang R."/>
            <person name="Kuo A."/>
            <person name="Tian X."/>
            <person name="Salerno W."/>
            <person name="Parikh A."/>
            <person name="Feasley C.L."/>
            <person name="Dalin E."/>
            <person name="Tu H."/>
            <person name="Huang E."/>
            <person name="Barry K."/>
            <person name="Lindquist E."/>
            <person name="Shapiro H."/>
            <person name="Bruce D."/>
            <person name="Schmutz J."/>
            <person name="Salamov A."/>
            <person name="Fey P."/>
            <person name="Gaudet P."/>
            <person name="Anjard C."/>
            <person name="Babu M.M."/>
            <person name="Basu S."/>
            <person name="Bushmanova Y."/>
            <person name="van der Wel H."/>
            <person name="Katoh-Kurasawa M."/>
            <person name="Dinh C."/>
            <person name="Coutinho P.M."/>
            <person name="Saito T."/>
            <person name="Elias M."/>
            <person name="Schaap P."/>
            <person name="Kay R.R."/>
            <person name="Henrissat B."/>
            <person name="Eichinger L."/>
            <person name="Rivero F."/>
            <person name="Putnam N.H."/>
            <person name="West C.M."/>
            <person name="Loomis W.F."/>
            <person name="Chisholm R.L."/>
            <person name="Shaulsky G."/>
            <person name="Strassmann J.E."/>
            <person name="Queller D.C."/>
            <person name="Kuspa A."/>
            <person name="Grigoriev I.V."/>
        </authorList>
    </citation>
    <scope>NUCLEOTIDE SEQUENCE [LARGE SCALE GENOMIC DNA]</scope>
    <source>
        <strain evidence="5">QSDP1</strain>
    </source>
</reference>
<proteinExistence type="inferred from homology"/>
<dbReference type="VEuPathDB" id="AmoebaDB:DICPUDRAFT_32720"/>
<organism evidence="4 5">
    <name type="scientific">Dictyostelium purpureum</name>
    <name type="common">Slime mold</name>
    <dbReference type="NCBI Taxonomy" id="5786"/>
    <lineage>
        <taxon>Eukaryota</taxon>
        <taxon>Amoebozoa</taxon>
        <taxon>Evosea</taxon>
        <taxon>Eumycetozoa</taxon>
        <taxon>Dictyostelia</taxon>
        <taxon>Dictyosteliales</taxon>
        <taxon>Dictyosteliaceae</taxon>
        <taxon>Dictyostelium</taxon>
    </lineage>
</organism>
<comment type="similarity">
    <text evidence="1">Belongs to the ENTR1 family.</text>
</comment>
<name>F0ZJL3_DICPU</name>
<protein>
    <recommendedName>
        <fullName evidence="6">Endosome-associated-trafficking regulator 1</fullName>
    </recommendedName>
</protein>
<keyword evidence="5" id="KW-1185">Reference proteome</keyword>
<dbReference type="Proteomes" id="UP000001064">
    <property type="component" value="Unassembled WGS sequence"/>
</dbReference>
<evidence type="ECO:0000256" key="3">
    <source>
        <dbReference type="SAM" id="Coils"/>
    </source>
</evidence>
<dbReference type="InterPro" id="IPR026757">
    <property type="entry name" value="ENTR1"/>
</dbReference>
<dbReference type="PANTHER" id="PTHR31259">
    <property type="entry name" value="ENDOSOME-ASSOCIATED TRAFFICKING REGULATOR 1"/>
    <property type="match status" value="1"/>
</dbReference>
<evidence type="ECO:0000256" key="1">
    <source>
        <dbReference type="ARBA" id="ARBA00007791"/>
    </source>
</evidence>
<keyword evidence="2 3" id="KW-0175">Coiled coil</keyword>
<evidence type="ECO:0000313" key="4">
    <source>
        <dbReference type="EMBL" id="EGC35881.1"/>
    </source>
</evidence>
<evidence type="ECO:0008006" key="6">
    <source>
        <dbReference type="Google" id="ProtNLM"/>
    </source>
</evidence>
<dbReference type="AlphaFoldDB" id="F0ZJL3"/>
<dbReference type="PANTHER" id="PTHR31259:SF3">
    <property type="entry name" value="ENDOSOME-ASSOCIATED-TRAFFICKING REGULATOR 1"/>
    <property type="match status" value="1"/>
</dbReference>
<accession>F0ZJL3</accession>
<feature type="coiled-coil region" evidence="3">
    <location>
        <begin position="2"/>
        <end position="82"/>
    </location>
</feature>
<dbReference type="EMBL" id="GL871044">
    <property type="protein sequence ID" value="EGC35881.1"/>
    <property type="molecule type" value="Genomic_DNA"/>
</dbReference>
<dbReference type="RefSeq" id="XP_003287612.1">
    <property type="nucleotide sequence ID" value="XM_003287564.1"/>
</dbReference>
<dbReference type="GeneID" id="10500649"/>
<dbReference type="KEGG" id="dpp:DICPUDRAFT_32720"/>
<gene>
    <name evidence="4" type="ORF">DICPUDRAFT_32720</name>
</gene>
<dbReference type="eggNOG" id="ENOG502RHBA">
    <property type="taxonomic scope" value="Eukaryota"/>
</dbReference>
<evidence type="ECO:0000313" key="5">
    <source>
        <dbReference type="Proteomes" id="UP000001064"/>
    </source>
</evidence>